<sequence>MELELPGNRGGGLTSEALHTAWSLQGTWGIRTYAENTSTQPGGCCGRDVPALSTTPAQAHVHLLKARLHSSTGLSCSAASSRNARPGPS</sequence>
<dbReference type="AlphaFoldDB" id="S7Q836"/>
<name>S7Q836_MYOBR</name>
<dbReference type="Proteomes" id="UP000052978">
    <property type="component" value="Unassembled WGS sequence"/>
</dbReference>
<gene>
    <name evidence="1" type="ORF">D623_10007822</name>
</gene>
<organism evidence="1 2">
    <name type="scientific">Myotis brandtii</name>
    <name type="common">Brandt's bat</name>
    <dbReference type="NCBI Taxonomy" id="109478"/>
    <lineage>
        <taxon>Eukaryota</taxon>
        <taxon>Metazoa</taxon>
        <taxon>Chordata</taxon>
        <taxon>Craniata</taxon>
        <taxon>Vertebrata</taxon>
        <taxon>Euteleostomi</taxon>
        <taxon>Mammalia</taxon>
        <taxon>Eutheria</taxon>
        <taxon>Laurasiatheria</taxon>
        <taxon>Chiroptera</taxon>
        <taxon>Yangochiroptera</taxon>
        <taxon>Vespertilionidae</taxon>
        <taxon>Myotis</taxon>
    </lineage>
</organism>
<evidence type="ECO:0000313" key="2">
    <source>
        <dbReference type="Proteomes" id="UP000052978"/>
    </source>
</evidence>
<reference evidence="1 2" key="1">
    <citation type="journal article" date="2013" name="Nat. Commun.">
        <title>Genome analysis reveals insights into physiology and longevity of the Brandt's bat Myotis brandtii.</title>
        <authorList>
            <person name="Seim I."/>
            <person name="Fang X."/>
            <person name="Xiong Z."/>
            <person name="Lobanov A.V."/>
            <person name="Huang Z."/>
            <person name="Ma S."/>
            <person name="Feng Y."/>
            <person name="Turanov A.A."/>
            <person name="Zhu Y."/>
            <person name="Lenz T.L."/>
            <person name="Gerashchenko M.V."/>
            <person name="Fan D."/>
            <person name="Hee Yim S."/>
            <person name="Yao X."/>
            <person name="Jordan D."/>
            <person name="Xiong Y."/>
            <person name="Ma Y."/>
            <person name="Lyapunov A.N."/>
            <person name="Chen G."/>
            <person name="Kulakova O.I."/>
            <person name="Sun Y."/>
            <person name="Lee S.G."/>
            <person name="Bronson R.T."/>
            <person name="Moskalev A.A."/>
            <person name="Sunyaev S.R."/>
            <person name="Zhang G."/>
            <person name="Krogh A."/>
            <person name="Wang J."/>
            <person name="Gladyshev V.N."/>
        </authorList>
    </citation>
    <scope>NUCLEOTIDE SEQUENCE [LARGE SCALE GENOMIC DNA]</scope>
</reference>
<keyword evidence="2" id="KW-1185">Reference proteome</keyword>
<dbReference type="EMBL" id="KE164696">
    <property type="protein sequence ID" value="EPQ19553.1"/>
    <property type="molecule type" value="Genomic_DNA"/>
</dbReference>
<accession>S7Q836</accession>
<protein>
    <submittedName>
        <fullName evidence="1">Uncharacterized protein</fullName>
    </submittedName>
</protein>
<evidence type="ECO:0000313" key="1">
    <source>
        <dbReference type="EMBL" id="EPQ19553.1"/>
    </source>
</evidence>
<proteinExistence type="predicted"/>